<reference evidence="2 3" key="1">
    <citation type="submission" date="2016-09" db="EMBL/GenBank/DDBJ databases">
        <title>Complete genome of Desulfosporosinus sp. OL.</title>
        <authorList>
            <person name="Mardanov A."/>
            <person name="Beletsky A."/>
            <person name="Panova A."/>
            <person name="Karnachuk O."/>
            <person name="Ravin N."/>
        </authorList>
    </citation>
    <scope>NUCLEOTIDE SEQUENCE [LARGE SCALE GENOMIC DNA]</scope>
    <source>
        <strain evidence="2 3">OL</strain>
    </source>
</reference>
<sequence length="80" mass="9346">MSKFYKVLWFLAILFVIVTTITFTLGIVLVGAAIASLFGIYRYYLSKKRTRHFKVWPKGFSSCEVIDIQPERIRQKEGRV</sequence>
<dbReference type="RefSeq" id="WP_075365149.1">
    <property type="nucleotide sequence ID" value="NZ_MLBF01000017.1"/>
</dbReference>
<dbReference type="Proteomes" id="UP000186102">
    <property type="component" value="Unassembled WGS sequence"/>
</dbReference>
<dbReference type="AlphaFoldDB" id="A0A1Q8QW08"/>
<evidence type="ECO:0000256" key="1">
    <source>
        <dbReference type="SAM" id="Phobius"/>
    </source>
</evidence>
<dbReference type="OrthoDB" id="1799169at2"/>
<keyword evidence="1" id="KW-0812">Transmembrane</keyword>
<accession>A0A1Q8QW08</accession>
<proteinExistence type="predicted"/>
<evidence type="ECO:0000313" key="2">
    <source>
        <dbReference type="EMBL" id="OLN31519.1"/>
    </source>
</evidence>
<comment type="caution">
    <text evidence="2">The sequence shown here is derived from an EMBL/GenBank/DDBJ whole genome shotgun (WGS) entry which is preliminary data.</text>
</comment>
<feature type="transmembrane region" description="Helical" evidence="1">
    <location>
        <begin position="12"/>
        <end position="41"/>
    </location>
</feature>
<keyword evidence="3" id="KW-1185">Reference proteome</keyword>
<protein>
    <submittedName>
        <fullName evidence="2">Uncharacterized protein</fullName>
    </submittedName>
</protein>
<organism evidence="2 3">
    <name type="scientific">Desulfosporosinus metallidurans</name>
    <dbReference type="NCBI Taxonomy" id="1888891"/>
    <lineage>
        <taxon>Bacteria</taxon>
        <taxon>Bacillati</taxon>
        <taxon>Bacillota</taxon>
        <taxon>Clostridia</taxon>
        <taxon>Eubacteriales</taxon>
        <taxon>Desulfitobacteriaceae</taxon>
        <taxon>Desulfosporosinus</taxon>
    </lineage>
</organism>
<keyword evidence="1" id="KW-1133">Transmembrane helix</keyword>
<name>A0A1Q8QW08_9FIRM</name>
<gene>
    <name evidence="2" type="ORF">DSOL_2544</name>
</gene>
<dbReference type="STRING" id="1888891.DSOL_2544"/>
<evidence type="ECO:0000313" key="3">
    <source>
        <dbReference type="Proteomes" id="UP000186102"/>
    </source>
</evidence>
<dbReference type="EMBL" id="MLBF01000017">
    <property type="protein sequence ID" value="OLN31519.1"/>
    <property type="molecule type" value="Genomic_DNA"/>
</dbReference>
<keyword evidence="1" id="KW-0472">Membrane</keyword>